<keyword evidence="1" id="KW-1133">Transmembrane helix</keyword>
<feature type="transmembrane region" description="Helical" evidence="1">
    <location>
        <begin position="20"/>
        <end position="46"/>
    </location>
</feature>
<accession>A0A101M4X3</accession>
<keyword evidence="4" id="KW-0496">Mitochondrion</keyword>
<evidence type="ECO:0000313" key="3">
    <source>
        <dbReference type="EMBL" id="KUM46070.1"/>
    </source>
</evidence>
<name>A0A101M4X3_PICGL</name>
<evidence type="ECO:0000256" key="1">
    <source>
        <dbReference type="SAM" id="Phobius"/>
    </source>
</evidence>
<protein>
    <submittedName>
        <fullName evidence="4">Uncharacterized protein</fullName>
    </submittedName>
</protein>
<proteinExistence type="predicted"/>
<evidence type="ECO:0000313" key="4">
    <source>
        <dbReference type="EMBL" id="KUM51043.1"/>
    </source>
</evidence>
<keyword evidence="1" id="KW-0812">Transmembrane</keyword>
<geneLocation type="mitochondrion" evidence="4"/>
<keyword evidence="1" id="KW-0472">Membrane</keyword>
<dbReference type="EMBL" id="LKAM01000019">
    <property type="protein sequence ID" value="KUM45441.1"/>
    <property type="molecule type" value="Genomic_DNA"/>
</dbReference>
<gene>
    <name evidence="3" type="ORF">ABT39_MTgene1876</name>
    <name evidence="2" type="ORF">ABT39_MTgene2708</name>
    <name evidence="4" type="ORF">ABT39_MTgene889</name>
</gene>
<dbReference type="EMBL" id="LKAM01000013">
    <property type="protein sequence ID" value="KUM46070.1"/>
    <property type="molecule type" value="Genomic_DNA"/>
</dbReference>
<dbReference type="AlphaFoldDB" id="A0A101M4X3"/>
<evidence type="ECO:0000313" key="2">
    <source>
        <dbReference type="EMBL" id="KUM45441.1"/>
    </source>
</evidence>
<dbReference type="EMBL" id="LKAM01000001">
    <property type="protein sequence ID" value="KUM51043.1"/>
    <property type="molecule type" value="Genomic_DNA"/>
</dbReference>
<organism evidence="4">
    <name type="scientific">Picea glauca</name>
    <name type="common">White spruce</name>
    <name type="synonym">Pinus glauca</name>
    <dbReference type="NCBI Taxonomy" id="3330"/>
    <lineage>
        <taxon>Eukaryota</taxon>
        <taxon>Viridiplantae</taxon>
        <taxon>Streptophyta</taxon>
        <taxon>Embryophyta</taxon>
        <taxon>Tracheophyta</taxon>
        <taxon>Spermatophyta</taxon>
        <taxon>Pinopsida</taxon>
        <taxon>Pinidae</taxon>
        <taxon>Conifers I</taxon>
        <taxon>Pinales</taxon>
        <taxon>Pinaceae</taxon>
        <taxon>Picea</taxon>
    </lineage>
</organism>
<sequence length="47" mass="5449">MYLLVLEINGMIPPVKRISIVLMVYCDYVYFHVLHSSALIPTYMMLG</sequence>
<reference evidence="4" key="1">
    <citation type="journal article" date="2015" name="Genome Biol. Evol.">
        <title>Organellar Genomes of White Spruce (Picea glauca): Assembly and Annotation.</title>
        <authorList>
            <person name="Jackman S.D."/>
            <person name="Warren R.L."/>
            <person name="Gibb E.A."/>
            <person name="Vandervalk B.P."/>
            <person name="Mohamadi H."/>
            <person name="Chu J."/>
            <person name="Raymond A."/>
            <person name="Pleasance S."/>
            <person name="Coope R."/>
            <person name="Wildung M.R."/>
            <person name="Ritland C.E."/>
            <person name="Bousquet J."/>
            <person name="Jones S.J."/>
            <person name="Bohlmann J."/>
            <person name="Birol I."/>
        </authorList>
    </citation>
    <scope>NUCLEOTIDE SEQUENCE [LARGE SCALE GENOMIC DNA]</scope>
    <source>
        <tissue evidence="4">Flushing bud</tissue>
    </source>
</reference>
<comment type="caution">
    <text evidence="4">The sequence shown here is derived from an EMBL/GenBank/DDBJ whole genome shotgun (WGS) entry which is preliminary data.</text>
</comment>